<organism evidence="4 5">
    <name type="scientific">Trichoderma gamsii</name>
    <dbReference type="NCBI Taxonomy" id="398673"/>
    <lineage>
        <taxon>Eukaryota</taxon>
        <taxon>Fungi</taxon>
        <taxon>Dikarya</taxon>
        <taxon>Ascomycota</taxon>
        <taxon>Pezizomycotina</taxon>
        <taxon>Sordariomycetes</taxon>
        <taxon>Hypocreomycetidae</taxon>
        <taxon>Hypocreales</taxon>
        <taxon>Hypocreaceae</taxon>
        <taxon>Trichoderma</taxon>
    </lineage>
</organism>
<dbReference type="SUPFAM" id="SSF51735">
    <property type="entry name" value="NAD(P)-binding Rossmann-fold domains"/>
    <property type="match status" value="1"/>
</dbReference>
<dbReference type="PANTHER" id="PTHR10366:SF812">
    <property type="entry name" value="VPS9 DOMAIN-CONTAINING PROTEIN"/>
    <property type="match status" value="1"/>
</dbReference>
<dbReference type="InterPro" id="IPR036291">
    <property type="entry name" value="NAD(P)-bd_dom_sf"/>
</dbReference>
<dbReference type="InterPro" id="IPR050425">
    <property type="entry name" value="NAD(P)_dehydrat-like"/>
</dbReference>
<dbReference type="GO" id="GO:0016616">
    <property type="term" value="F:oxidoreductase activity, acting on the CH-OH group of donors, NAD or NADP as acceptor"/>
    <property type="evidence" value="ECO:0007669"/>
    <property type="project" value="TreeGrafter"/>
</dbReference>
<feature type="domain" description="NAD-dependent epimerase/dehydratase" evidence="3">
    <location>
        <begin position="27"/>
        <end position="245"/>
    </location>
</feature>
<dbReference type="AlphaFoldDB" id="A0A2K0TQU1"/>
<protein>
    <recommendedName>
        <fullName evidence="3">NAD-dependent epimerase/dehydratase domain-containing protein</fullName>
    </recommendedName>
</protein>
<accession>A0A2K0TQU1</accession>
<name>A0A2K0TQU1_9HYPO</name>
<comment type="similarity">
    <text evidence="2">Belongs to the NAD(P)-dependent epimerase/dehydratase family. Dihydroflavonol-4-reductase subfamily.</text>
</comment>
<dbReference type="Pfam" id="PF01370">
    <property type="entry name" value="Epimerase"/>
    <property type="match status" value="1"/>
</dbReference>
<sequence>MTFKKLLSHLPFKLRSRSHSTMSDSLVFITGASGYIGTHLIGDVLKAGHRVRAAVRSEEKGQAIKDLYPSSSDRIEFAVVPDMSQASAYQNALKGVSYVFHLAGAMVDKGADLENDFVNPAVNGTLSILESAKKEASIQKVAIVSSFVSLMPLDAVMQKSFHIKANTNESFPVDLKMDFPEGLPGQFLKYQTGKIVGHQAYRDWINKKKPSFKVVSVHPSQVFGPSLVQKSASDLSGVNFLMWMTLQSDGPPMTPYMMVDIRDVSRALARIIDADVPSGTELPITGPLYTWKQFANFVKSSYPALDVKFAPQEEPTMTMDMTTTDKLLGVKWTPMEETIRAFVEQQIALSK</sequence>
<evidence type="ECO:0000256" key="2">
    <source>
        <dbReference type="ARBA" id="ARBA00023445"/>
    </source>
</evidence>
<dbReference type="Proteomes" id="UP000236546">
    <property type="component" value="Unassembled WGS sequence"/>
</dbReference>
<keyword evidence="1" id="KW-0560">Oxidoreductase</keyword>
<dbReference type="OrthoDB" id="2735536at2759"/>
<evidence type="ECO:0000313" key="4">
    <source>
        <dbReference type="EMBL" id="PNP47889.1"/>
    </source>
</evidence>
<evidence type="ECO:0000313" key="5">
    <source>
        <dbReference type="Proteomes" id="UP000236546"/>
    </source>
</evidence>
<proteinExistence type="inferred from homology"/>
<gene>
    <name evidence="4" type="ORF">TGAMA5MH_00941</name>
</gene>
<dbReference type="Gene3D" id="3.40.50.720">
    <property type="entry name" value="NAD(P)-binding Rossmann-like Domain"/>
    <property type="match status" value="1"/>
</dbReference>
<evidence type="ECO:0000256" key="1">
    <source>
        <dbReference type="ARBA" id="ARBA00023002"/>
    </source>
</evidence>
<comment type="caution">
    <text evidence="4">The sequence shown here is derived from an EMBL/GenBank/DDBJ whole genome shotgun (WGS) entry which is preliminary data.</text>
</comment>
<dbReference type="EMBL" id="MTYH01000012">
    <property type="protein sequence ID" value="PNP47889.1"/>
    <property type="molecule type" value="Genomic_DNA"/>
</dbReference>
<dbReference type="InterPro" id="IPR001509">
    <property type="entry name" value="Epimerase_deHydtase"/>
</dbReference>
<dbReference type="PANTHER" id="PTHR10366">
    <property type="entry name" value="NAD DEPENDENT EPIMERASE/DEHYDRATASE"/>
    <property type="match status" value="1"/>
</dbReference>
<reference evidence="4 5" key="1">
    <citation type="submission" date="2017-02" db="EMBL/GenBank/DDBJ databases">
        <title>Genomes of Trichoderma spp. with biocontrol activity.</title>
        <authorList>
            <person name="Gardiner D."/>
            <person name="Kazan K."/>
            <person name="Vos C."/>
            <person name="Harvey P."/>
        </authorList>
    </citation>
    <scope>NUCLEOTIDE SEQUENCE [LARGE SCALE GENOMIC DNA]</scope>
    <source>
        <strain evidence="4 5">A5MH</strain>
    </source>
</reference>
<evidence type="ECO:0000259" key="3">
    <source>
        <dbReference type="Pfam" id="PF01370"/>
    </source>
</evidence>